<dbReference type="OrthoDB" id="1741306at2759"/>
<accession>A0A2Z7D135</accession>
<organism evidence="1 2">
    <name type="scientific">Dorcoceras hygrometricum</name>
    <dbReference type="NCBI Taxonomy" id="472368"/>
    <lineage>
        <taxon>Eukaryota</taxon>
        <taxon>Viridiplantae</taxon>
        <taxon>Streptophyta</taxon>
        <taxon>Embryophyta</taxon>
        <taxon>Tracheophyta</taxon>
        <taxon>Spermatophyta</taxon>
        <taxon>Magnoliopsida</taxon>
        <taxon>eudicotyledons</taxon>
        <taxon>Gunneridae</taxon>
        <taxon>Pentapetalae</taxon>
        <taxon>asterids</taxon>
        <taxon>lamiids</taxon>
        <taxon>Lamiales</taxon>
        <taxon>Gesneriaceae</taxon>
        <taxon>Didymocarpoideae</taxon>
        <taxon>Trichosporeae</taxon>
        <taxon>Loxocarpinae</taxon>
        <taxon>Dorcoceras</taxon>
    </lineage>
</organism>
<gene>
    <name evidence="1" type="ORF">F511_28994</name>
</gene>
<protein>
    <submittedName>
        <fullName evidence="1">Splicing factor 3B subunit 1-like</fullName>
    </submittedName>
</protein>
<evidence type="ECO:0000313" key="1">
    <source>
        <dbReference type="EMBL" id="KZV53053.1"/>
    </source>
</evidence>
<evidence type="ECO:0000313" key="2">
    <source>
        <dbReference type="Proteomes" id="UP000250235"/>
    </source>
</evidence>
<keyword evidence="2" id="KW-1185">Reference proteome</keyword>
<name>A0A2Z7D135_9LAMI</name>
<reference evidence="1 2" key="1">
    <citation type="journal article" date="2015" name="Proc. Natl. Acad. Sci. U.S.A.">
        <title>The resurrection genome of Boea hygrometrica: A blueprint for survival of dehydration.</title>
        <authorList>
            <person name="Xiao L."/>
            <person name="Yang G."/>
            <person name="Zhang L."/>
            <person name="Yang X."/>
            <person name="Zhao S."/>
            <person name="Ji Z."/>
            <person name="Zhou Q."/>
            <person name="Hu M."/>
            <person name="Wang Y."/>
            <person name="Chen M."/>
            <person name="Xu Y."/>
            <person name="Jin H."/>
            <person name="Xiao X."/>
            <person name="Hu G."/>
            <person name="Bao F."/>
            <person name="Hu Y."/>
            <person name="Wan P."/>
            <person name="Li L."/>
            <person name="Deng X."/>
            <person name="Kuang T."/>
            <person name="Xiang C."/>
            <person name="Zhu J.K."/>
            <person name="Oliver M.J."/>
            <person name="He Y."/>
        </authorList>
    </citation>
    <scope>NUCLEOTIDE SEQUENCE [LARGE SCALE GENOMIC DNA]</scope>
    <source>
        <strain evidence="2">cv. XS01</strain>
    </source>
</reference>
<dbReference type="Proteomes" id="UP000250235">
    <property type="component" value="Unassembled WGS sequence"/>
</dbReference>
<sequence length="223" mass="24569">MKVLNVKNVGTYIAKHKGIDDGNEGYEQVMATAAEVKKKPMTKKRIAPTIAEPVAKKKRRTVGRVAPADKNLALVTVAQEVEPISTIPAVTPRAPRRCAPKRKLALPEGSDDEIVDSIIHQVNADTTAIETGEPDLEEPVIKQTAEIAEKETDFTEPGITRSAEIELEHSIAVNDEDDNLDGAENEIARKMASFTAPKLFLKEPFRSWEDDDMSGSKQPRKIF</sequence>
<proteinExistence type="predicted"/>
<dbReference type="EMBL" id="KQ990552">
    <property type="protein sequence ID" value="KZV53053.1"/>
    <property type="molecule type" value="Genomic_DNA"/>
</dbReference>
<dbReference type="AlphaFoldDB" id="A0A2Z7D135"/>